<dbReference type="RefSeq" id="WP_378063986.1">
    <property type="nucleotide sequence ID" value="NZ_JBHSXS010000041.1"/>
</dbReference>
<feature type="transmembrane region" description="Helical" evidence="6">
    <location>
        <begin position="123"/>
        <end position="139"/>
    </location>
</feature>
<reference evidence="8" key="1">
    <citation type="journal article" date="2019" name="Int. J. Syst. Evol. Microbiol.">
        <title>The Global Catalogue of Microorganisms (GCM) 10K type strain sequencing project: providing services to taxonomists for standard genome sequencing and annotation.</title>
        <authorList>
            <consortium name="The Broad Institute Genomics Platform"/>
            <consortium name="The Broad Institute Genome Sequencing Center for Infectious Disease"/>
            <person name="Wu L."/>
            <person name="Ma J."/>
        </authorList>
    </citation>
    <scope>NUCLEOTIDE SEQUENCE [LARGE SCALE GENOMIC DNA]</scope>
    <source>
        <strain evidence="8">JCM 3369</strain>
    </source>
</reference>
<protein>
    <submittedName>
        <fullName evidence="7">LysE family translocator</fullName>
    </submittedName>
</protein>
<organism evidence="7 8">
    <name type="scientific">Actinomadura yumaensis</name>
    <dbReference type="NCBI Taxonomy" id="111807"/>
    <lineage>
        <taxon>Bacteria</taxon>
        <taxon>Bacillati</taxon>
        <taxon>Actinomycetota</taxon>
        <taxon>Actinomycetes</taxon>
        <taxon>Streptosporangiales</taxon>
        <taxon>Thermomonosporaceae</taxon>
        <taxon>Actinomadura</taxon>
    </lineage>
</organism>
<dbReference type="PANTHER" id="PTHR30086:SF20">
    <property type="entry name" value="ARGININE EXPORTER PROTEIN ARGO-RELATED"/>
    <property type="match status" value="1"/>
</dbReference>
<dbReference type="Pfam" id="PF01810">
    <property type="entry name" value="LysE"/>
    <property type="match status" value="1"/>
</dbReference>
<dbReference type="PIRSF" id="PIRSF006324">
    <property type="entry name" value="LeuE"/>
    <property type="match status" value="1"/>
</dbReference>
<keyword evidence="4 6" id="KW-1133">Transmembrane helix</keyword>
<proteinExistence type="predicted"/>
<evidence type="ECO:0000256" key="6">
    <source>
        <dbReference type="SAM" id="Phobius"/>
    </source>
</evidence>
<comment type="subcellular location">
    <subcellularLocation>
        <location evidence="1">Cell membrane</location>
        <topology evidence="1">Multi-pass membrane protein</topology>
    </subcellularLocation>
</comment>
<accession>A0ABW2CV71</accession>
<keyword evidence="3 6" id="KW-0812">Transmembrane</keyword>
<evidence type="ECO:0000313" key="7">
    <source>
        <dbReference type="EMBL" id="MFC6885722.1"/>
    </source>
</evidence>
<evidence type="ECO:0000256" key="4">
    <source>
        <dbReference type="ARBA" id="ARBA00022989"/>
    </source>
</evidence>
<gene>
    <name evidence="7" type="ORF">ACFQKB_38595</name>
</gene>
<feature type="transmembrane region" description="Helical" evidence="6">
    <location>
        <begin position="151"/>
        <end position="171"/>
    </location>
</feature>
<name>A0ABW2CV71_9ACTN</name>
<comment type="caution">
    <text evidence="7">The sequence shown here is derived from an EMBL/GenBank/DDBJ whole genome shotgun (WGS) entry which is preliminary data.</text>
</comment>
<keyword evidence="8" id="KW-1185">Reference proteome</keyword>
<dbReference type="EMBL" id="JBHSXS010000041">
    <property type="protein sequence ID" value="MFC6885722.1"/>
    <property type="molecule type" value="Genomic_DNA"/>
</dbReference>
<evidence type="ECO:0000256" key="5">
    <source>
        <dbReference type="ARBA" id="ARBA00023136"/>
    </source>
</evidence>
<evidence type="ECO:0000256" key="2">
    <source>
        <dbReference type="ARBA" id="ARBA00022475"/>
    </source>
</evidence>
<evidence type="ECO:0000313" key="8">
    <source>
        <dbReference type="Proteomes" id="UP001596380"/>
    </source>
</evidence>
<evidence type="ECO:0000256" key="3">
    <source>
        <dbReference type="ARBA" id="ARBA00022692"/>
    </source>
</evidence>
<keyword evidence="2" id="KW-1003">Cell membrane</keyword>
<evidence type="ECO:0000256" key="1">
    <source>
        <dbReference type="ARBA" id="ARBA00004651"/>
    </source>
</evidence>
<dbReference type="Proteomes" id="UP001596380">
    <property type="component" value="Unassembled WGS sequence"/>
</dbReference>
<dbReference type="PANTHER" id="PTHR30086">
    <property type="entry name" value="ARGININE EXPORTER PROTEIN ARGO"/>
    <property type="match status" value="1"/>
</dbReference>
<sequence length="208" mass="21897">MLTFTLAAIVLVVIPGPDMALITRSALTGGRRAGLLATLGGVLGLTVHGAAASAGLSALLLASATAFTVMKAVGAVYLVWMGVQTLRTAARTRREAAPAADEPERAAVPPLTALRRGFLSNALNPKIALFFVTFLPQFIDPDGAAPWARALLLSLVFIALYLSWFAGYVAAVDRLGRLLRRPRVRASVERVTGALLIAFAVRLATAHQ</sequence>
<feature type="transmembrane region" description="Helical" evidence="6">
    <location>
        <begin position="36"/>
        <end position="61"/>
    </location>
</feature>
<dbReference type="InterPro" id="IPR001123">
    <property type="entry name" value="LeuE-type"/>
</dbReference>
<keyword evidence="5 6" id="KW-0472">Membrane</keyword>